<dbReference type="RefSeq" id="WP_252435392.1">
    <property type="nucleotide sequence ID" value="NZ_JAGSOV010000006.1"/>
</dbReference>
<proteinExistence type="predicted"/>
<reference evidence="2" key="1">
    <citation type="submission" date="2021-04" db="EMBL/GenBank/DDBJ databases">
        <title>Pseudonocardia sp. nov., isolated from sandy soil of mangrove forest.</title>
        <authorList>
            <person name="Zan Z."/>
            <person name="Huang R."/>
            <person name="Liu W."/>
        </authorList>
    </citation>
    <scope>NUCLEOTIDE SEQUENCE</scope>
    <source>
        <strain evidence="2">S2-4</strain>
    </source>
</reference>
<evidence type="ECO:0000259" key="1">
    <source>
        <dbReference type="Pfam" id="PF12728"/>
    </source>
</evidence>
<dbReference type="Proteomes" id="UP001165283">
    <property type="component" value="Unassembled WGS sequence"/>
</dbReference>
<evidence type="ECO:0000313" key="3">
    <source>
        <dbReference type="Proteomes" id="UP001165283"/>
    </source>
</evidence>
<sequence length="75" mass="8577">MAEDQSKHPRPGVEYLTSGQVATRLGISQVSVNRMVRSGLLRPTWRTPAGGHARYLWEDVERQIAEIRRKRGEHP</sequence>
<accession>A0ABT0ZSV7</accession>
<comment type="caution">
    <text evidence="2">The sequence shown here is derived from an EMBL/GenBank/DDBJ whole genome shotgun (WGS) entry which is preliminary data.</text>
</comment>
<keyword evidence="3" id="KW-1185">Reference proteome</keyword>
<dbReference type="EMBL" id="JAGSOV010000006">
    <property type="protein sequence ID" value="MCO1653799.1"/>
    <property type="molecule type" value="Genomic_DNA"/>
</dbReference>
<dbReference type="Gene3D" id="1.10.1660.10">
    <property type="match status" value="1"/>
</dbReference>
<dbReference type="InterPro" id="IPR009061">
    <property type="entry name" value="DNA-bd_dom_put_sf"/>
</dbReference>
<dbReference type="SUPFAM" id="SSF46955">
    <property type="entry name" value="Putative DNA-binding domain"/>
    <property type="match status" value="1"/>
</dbReference>
<organism evidence="2 3">
    <name type="scientific">Pseudonocardia humida</name>
    <dbReference type="NCBI Taxonomy" id="2800819"/>
    <lineage>
        <taxon>Bacteria</taxon>
        <taxon>Bacillati</taxon>
        <taxon>Actinomycetota</taxon>
        <taxon>Actinomycetes</taxon>
        <taxon>Pseudonocardiales</taxon>
        <taxon>Pseudonocardiaceae</taxon>
        <taxon>Pseudonocardia</taxon>
    </lineage>
</organism>
<name>A0ABT0ZSV7_9PSEU</name>
<evidence type="ECO:0000313" key="2">
    <source>
        <dbReference type="EMBL" id="MCO1653799.1"/>
    </source>
</evidence>
<feature type="domain" description="Helix-turn-helix" evidence="1">
    <location>
        <begin position="15"/>
        <end position="62"/>
    </location>
</feature>
<dbReference type="Pfam" id="PF12728">
    <property type="entry name" value="HTH_17"/>
    <property type="match status" value="1"/>
</dbReference>
<protein>
    <submittedName>
        <fullName evidence="2">Helix-turn-helix domain-containing protein</fullName>
    </submittedName>
</protein>
<dbReference type="InterPro" id="IPR041657">
    <property type="entry name" value="HTH_17"/>
</dbReference>
<gene>
    <name evidence="2" type="ORF">KDL28_01895</name>
</gene>